<evidence type="ECO:0000256" key="7">
    <source>
        <dbReference type="ARBA" id="ARBA00023033"/>
    </source>
</evidence>
<dbReference type="GO" id="GO:0004499">
    <property type="term" value="F:N,N-dimethylaniline monooxygenase activity"/>
    <property type="evidence" value="ECO:0007669"/>
    <property type="project" value="InterPro"/>
</dbReference>
<evidence type="ECO:0000256" key="4">
    <source>
        <dbReference type="ARBA" id="ARBA00022827"/>
    </source>
</evidence>
<dbReference type="AlphaFoldDB" id="A0A1L9S509"/>
<feature type="region of interest" description="Disordered" evidence="8">
    <location>
        <begin position="46"/>
        <end position="75"/>
    </location>
</feature>
<dbReference type="Pfam" id="PF13450">
    <property type="entry name" value="NAD_binding_8"/>
    <property type="match status" value="1"/>
</dbReference>
<name>A0A1L9S509_9EURO</name>
<keyword evidence="10" id="KW-1185">Reference proteome</keyword>
<evidence type="ECO:0000256" key="1">
    <source>
        <dbReference type="ARBA" id="ARBA00001974"/>
    </source>
</evidence>
<dbReference type="Pfam" id="PF00743">
    <property type="entry name" value="FMO-like"/>
    <property type="match status" value="2"/>
</dbReference>
<evidence type="ECO:0008006" key="11">
    <source>
        <dbReference type="Google" id="ProtNLM"/>
    </source>
</evidence>
<dbReference type="OrthoDB" id="66881at2759"/>
<proteinExistence type="inferred from homology"/>
<dbReference type="FunFam" id="3.50.50.60:FF:000138">
    <property type="entry name" value="Flavin-containing monooxygenase"/>
    <property type="match status" value="1"/>
</dbReference>
<evidence type="ECO:0000256" key="3">
    <source>
        <dbReference type="ARBA" id="ARBA00022630"/>
    </source>
</evidence>
<dbReference type="InterPro" id="IPR050346">
    <property type="entry name" value="FMO-like"/>
</dbReference>
<dbReference type="RefSeq" id="XP_022576752.1">
    <property type="nucleotide sequence ID" value="XM_022720902.1"/>
</dbReference>
<evidence type="ECO:0000313" key="9">
    <source>
        <dbReference type="EMBL" id="OJJ42242.1"/>
    </source>
</evidence>
<protein>
    <recommendedName>
        <fullName evidence="11">FAD/NAD(P)-binding domain-containing protein</fullName>
    </recommendedName>
</protein>
<dbReference type="GO" id="GO:0050660">
    <property type="term" value="F:flavin adenine dinucleotide binding"/>
    <property type="evidence" value="ECO:0007669"/>
    <property type="project" value="InterPro"/>
</dbReference>
<keyword evidence="7" id="KW-0503">Monooxygenase</keyword>
<dbReference type="STRING" id="1073090.A0A1L9S509"/>
<keyword evidence="5" id="KW-0521">NADP</keyword>
<dbReference type="InterPro" id="IPR020946">
    <property type="entry name" value="Flavin_mOase-like"/>
</dbReference>
<comment type="similarity">
    <text evidence="2">Belongs to the FMO family.</text>
</comment>
<evidence type="ECO:0000256" key="5">
    <source>
        <dbReference type="ARBA" id="ARBA00022857"/>
    </source>
</evidence>
<organism evidence="9 10">
    <name type="scientific">Penicilliopsis zonata CBS 506.65</name>
    <dbReference type="NCBI Taxonomy" id="1073090"/>
    <lineage>
        <taxon>Eukaryota</taxon>
        <taxon>Fungi</taxon>
        <taxon>Dikarya</taxon>
        <taxon>Ascomycota</taxon>
        <taxon>Pezizomycotina</taxon>
        <taxon>Eurotiomycetes</taxon>
        <taxon>Eurotiomycetidae</taxon>
        <taxon>Eurotiales</taxon>
        <taxon>Aspergillaceae</taxon>
        <taxon>Penicilliopsis</taxon>
    </lineage>
</organism>
<accession>A0A1L9S509</accession>
<dbReference type="VEuPathDB" id="FungiDB:ASPZODRAFT_105504"/>
<evidence type="ECO:0000256" key="8">
    <source>
        <dbReference type="SAM" id="MobiDB-lite"/>
    </source>
</evidence>
<dbReference type="Gene3D" id="3.50.50.60">
    <property type="entry name" value="FAD/NAD(P)-binding domain"/>
    <property type="match status" value="2"/>
</dbReference>
<dbReference type="EMBL" id="KV878363">
    <property type="protein sequence ID" value="OJJ42242.1"/>
    <property type="molecule type" value="Genomic_DNA"/>
</dbReference>
<evidence type="ECO:0000313" key="10">
    <source>
        <dbReference type="Proteomes" id="UP000184188"/>
    </source>
</evidence>
<dbReference type="InterPro" id="IPR036188">
    <property type="entry name" value="FAD/NAD-bd_sf"/>
</dbReference>
<keyword evidence="3" id="KW-0285">Flavoprotein</keyword>
<sequence>MDNIQRVAVTGAGPCGLGAAKYLVAEQHFSQIVLFEQRPEPGGVWNYTGEEDASRGFAQPRPAPEGRPQQPLADGRFASPAYETLETNIPSCIMNFIDAPFPPGTSLFPKHTVVREYLHRYADELRPLIRYQTQVLDVVSVPASQGAGWTVTWRDLSTQDMADQQFDAVVVANGHHNDPYIPSIPGLAEWATRHPGSISHSASFRHAGPFTDKKVIVVGNSASGIDIGAQIAQVCRRPLLISERTASTLTPAQQGVATLVPEISTVDGETRCVTLADGRVERQVDHIVFCTGYHFSVPFLGRLDPPVVTDGVRPHRLYQHIFYSPQPTLALVGFPQRIVPFPVSQAQGAWIARVFAGRAALPDQEEMDRWESAWEAARGSGRAFNAIPFPLDADYINTLAALSAAATPRPGLENGGAGRRPPFWGARERWLRERFPLIKRASKALGSRRSEVTTLEELGFDYAADKAQL</sequence>
<dbReference type="InterPro" id="IPR000960">
    <property type="entry name" value="Flavin_mOase"/>
</dbReference>
<dbReference type="PRINTS" id="PR00370">
    <property type="entry name" value="FMOXYGENASE"/>
</dbReference>
<gene>
    <name evidence="9" type="ORF">ASPZODRAFT_105504</name>
</gene>
<dbReference type="SUPFAM" id="SSF51905">
    <property type="entry name" value="FAD/NAD(P)-binding domain"/>
    <property type="match status" value="2"/>
</dbReference>
<evidence type="ECO:0000256" key="6">
    <source>
        <dbReference type="ARBA" id="ARBA00023002"/>
    </source>
</evidence>
<dbReference type="PIRSF" id="PIRSF000332">
    <property type="entry name" value="FMO"/>
    <property type="match status" value="1"/>
</dbReference>
<reference evidence="10" key="1">
    <citation type="journal article" date="2017" name="Genome Biol.">
        <title>Comparative genomics reveals high biological diversity and specific adaptations in the industrially and medically important fungal genus Aspergillus.</title>
        <authorList>
            <person name="de Vries R.P."/>
            <person name="Riley R."/>
            <person name="Wiebenga A."/>
            <person name="Aguilar-Osorio G."/>
            <person name="Amillis S."/>
            <person name="Uchima C.A."/>
            <person name="Anderluh G."/>
            <person name="Asadollahi M."/>
            <person name="Askin M."/>
            <person name="Barry K."/>
            <person name="Battaglia E."/>
            <person name="Bayram O."/>
            <person name="Benocci T."/>
            <person name="Braus-Stromeyer S.A."/>
            <person name="Caldana C."/>
            <person name="Canovas D."/>
            <person name="Cerqueira G.C."/>
            <person name="Chen F."/>
            <person name="Chen W."/>
            <person name="Choi C."/>
            <person name="Clum A."/>
            <person name="Dos Santos R.A."/>
            <person name="Damasio A.R."/>
            <person name="Diallinas G."/>
            <person name="Emri T."/>
            <person name="Fekete E."/>
            <person name="Flipphi M."/>
            <person name="Freyberg S."/>
            <person name="Gallo A."/>
            <person name="Gournas C."/>
            <person name="Habgood R."/>
            <person name="Hainaut M."/>
            <person name="Harispe M.L."/>
            <person name="Henrissat B."/>
            <person name="Hilden K.S."/>
            <person name="Hope R."/>
            <person name="Hossain A."/>
            <person name="Karabika E."/>
            <person name="Karaffa L."/>
            <person name="Karanyi Z."/>
            <person name="Krasevec N."/>
            <person name="Kuo A."/>
            <person name="Kusch H."/>
            <person name="LaButti K."/>
            <person name="Lagendijk E.L."/>
            <person name="Lapidus A."/>
            <person name="Levasseur A."/>
            <person name="Lindquist E."/>
            <person name="Lipzen A."/>
            <person name="Logrieco A.F."/>
            <person name="MacCabe A."/>
            <person name="Maekelae M.R."/>
            <person name="Malavazi I."/>
            <person name="Melin P."/>
            <person name="Meyer V."/>
            <person name="Mielnichuk N."/>
            <person name="Miskei M."/>
            <person name="Molnar A.P."/>
            <person name="Mule G."/>
            <person name="Ngan C.Y."/>
            <person name="Orejas M."/>
            <person name="Orosz E."/>
            <person name="Ouedraogo J.P."/>
            <person name="Overkamp K.M."/>
            <person name="Park H.-S."/>
            <person name="Perrone G."/>
            <person name="Piumi F."/>
            <person name="Punt P.J."/>
            <person name="Ram A.F."/>
            <person name="Ramon A."/>
            <person name="Rauscher S."/>
            <person name="Record E."/>
            <person name="Riano-Pachon D.M."/>
            <person name="Robert V."/>
            <person name="Roehrig J."/>
            <person name="Ruller R."/>
            <person name="Salamov A."/>
            <person name="Salih N.S."/>
            <person name="Samson R.A."/>
            <person name="Sandor E."/>
            <person name="Sanguinetti M."/>
            <person name="Schuetze T."/>
            <person name="Sepcic K."/>
            <person name="Shelest E."/>
            <person name="Sherlock G."/>
            <person name="Sophianopoulou V."/>
            <person name="Squina F.M."/>
            <person name="Sun H."/>
            <person name="Susca A."/>
            <person name="Todd R.B."/>
            <person name="Tsang A."/>
            <person name="Unkles S.E."/>
            <person name="van de Wiele N."/>
            <person name="van Rossen-Uffink D."/>
            <person name="Oliveira J.V."/>
            <person name="Vesth T.C."/>
            <person name="Visser J."/>
            <person name="Yu J.-H."/>
            <person name="Zhou M."/>
            <person name="Andersen M.R."/>
            <person name="Archer D.B."/>
            <person name="Baker S.E."/>
            <person name="Benoit I."/>
            <person name="Brakhage A.A."/>
            <person name="Braus G.H."/>
            <person name="Fischer R."/>
            <person name="Frisvad J.C."/>
            <person name="Goldman G.H."/>
            <person name="Houbraken J."/>
            <person name="Oakley B."/>
            <person name="Pocsi I."/>
            <person name="Scazzocchio C."/>
            <person name="Seiboth B."/>
            <person name="vanKuyk P.A."/>
            <person name="Wortman J."/>
            <person name="Dyer P.S."/>
            <person name="Grigoriev I.V."/>
        </authorList>
    </citation>
    <scope>NUCLEOTIDE SEQUENCE [LARGE SCALE GENOMIC DNA]</scope>
    <source>
        <strain evidence="10">CBS 506.65</strain>
    </source>
</reference>
<dbReference type="GO" id="GO:0050661">
    <property type="term" value="F:NADP binding"/>
    <property type="evidence" value="ECO:0007669"/>
    <property type="project" value="InterPro"/>
</dbReference>
<keyword evidence="6" id="KW-0560">Oxidoreductase</keyword>
<comment type="cofactor">
    <cofactor evidence="1">
        <name>FAD</name>
        <dbReference type="ChEBI" id="CHEBI:57692"/>
    </cofactor>
</comment>
<evidence type="ECO:0000256" key="2">
    <source>
        <dbReference type="ARBA" id="ARBA00009183"/>
    </source>
</evidence>
<dbReference type="Proteomes" id="UP000184188">
    <property type="component" value="Unassembled WGS sequence"/>
</dbReference>
<dbReference type="GeneID" id="34607367"/>
<keyword evidence="4" id="KW-0274">FAD</keyword>
<dbReference type="PANTHER" id="PTHR23023">
    <property type="entry name" value="DIMETHYLANILINE MONOOXYGENASE"/>
    <property type="match status" value="1"/>
</dbReference>